<dbReference type="OrthoDB" id="159416at2"/>
<comment type="caution">
    <text evidence="5">The sequence shown here is derived from an EMBL/GenBank/DDBJ whole genome shotgun (WGS) entry which is preliminary data.</text>
</comment>
<dbReference type="PANTHER" id="PTHR23044">
    <property type="entry name" value="3'-5' EXONUCLEASE ERI1-RELATED"/>
    <property type="match status" value="1"/>
</dbReference>
<dbReference type="InterPro" id="IPR036397">
    <property type="entry name" value="RNaseH_sf"/>
</dbReference>
<accession>A0A3P3QZW2</accession>
<dbReference type="EMBL" id="RRCO01000001">
    <property type="protein sequence ID" value="RRJ26694.1"/>
    <property type="molecule type" value="Genomic_DNA"/>
</dbReference>
<gene>
    <name evidence="5" type="ORF">EHV10_01295</name>
</gene>
<evidence type="ECO:0000256" key="1">
    <source>
        <dbReference type="ARBA" id="ARBA00022722"/>
    </source>
</evidence>
<dbReference type="InterPro" id="IPR013520">
    <property type="entry name" value="Ribonucl_H"/>
</dbReference>
<keyword evidence="6" id="KW-1185">Reference proteome</keyword>
<evidence type="ECO:0000313" key="5">
    <source>
        <dbReference type="EMBL" id="RRJ26694.1"/>
    </source>
</evidence>
<dbReference type="Proteomes" id="UP000272490">
    <property type="component" value="Unassembled WGS sequence"/>
</dbReference>
<dbReference type="SMART" id="SM00479">
    <property type="entry name" value="EXOIII"/>
    <property type="match status" value="1"/>
</dbReference>
<evidence type="ECO:0000256" key="2">
    <source>
        <dbReference type="ARBA" id="ARBA00022801"/>
    </source>
</evidence>
<dbReference type="AlphaFoldDB" id="A0A3P3QZW2"/>
<keyword evidence="1" id="KW-0540">Nuclease</keyword>
<keyword evidence="3 5" id="KW-0269">Exonuclease</keyword>
<evidence type="ECO:0000313" key="6">
    <source>
        <dbReference type="Proteomes" id="UP000272490"/>
    </source>
</evidence>
<dbReference type="GO" id="GO:0003676">
    <property type="term" value="F:nucleic acid binding"/>
    <property type="evidence" value="ECO:0007669"/>
    <property type="project" value="InterPro"/>
</dbReference>
<organism evidence="5 6">
    <name type="scientific">Lachnoanaerobaculum gingivalis</name>
    <dbReference type="NCBI Taxonomy" id="2490855"/>
    <lineage>
        <taxon>Bacteria</taxon>
        <taxon>Bacillati</taxon>
        <taxon>Bacillota</taxon>
        <taxon>Clostridia</taxon>
        <taxon>Lachnospirales</taxon>
        <taxon>Lachnospiraceae</taxon>
        <taxon>Lachnoanaerobaculum</taxon>
    </lineage>
</organism>
<dbReference type="SUPFAM" id="SSF53098">
    <property type="entry name" value="Ribonuclease H-like"/>
    <property type="match status" value="1"/>
</dbReference>
<dbReference type="Pfam" id="PF00929">
    <property type="entry name" value="RNase_T"/>
    <property type="match status" value="1"/>
</dbReference>
<sequence>MCFFGKVDMDSYIVLDLEWNQSPNGREYSNKDLPFEIIEIGAIKLDSKLKKVDEFHRVIKPTVYKKMHFKVHEVVQIGIGELKKKGVPFTEAIKDFFEFCELDNKRKKTILCTWGNLDLVELQRNMKFYNVENKFEYPLFYYDIQKLFNIRYPNGEQDRIPLERAVNMLNIENNRPFHHALDDALYTAKVMQNMDFGPVSEYYSLDYYRVPRSSEEEIYLHFSGYSKFVSTFFPTKEEAIADKHNSDLICDRCNRMLKKKIKWFSTNQRNYYCIGICPEHGIVKGKIRVRKNDDGYYVIKTTKVVDTATFEEIREKYEESKQKKLIKSKRRFLKDSEEV</sequence>
<dbReference type="InterPro" id="IPR047201">
    <property type="entry name" value="ERI-1_3'hExo-like"/>
</dbReference>
<dbReference type="PANTHER" id="PTHR23044:SF61">
    <property type="entry name" value="3'-5' EXORIBONUCLEASE 1-RELATED"/>
    <property type="match status" value="1"/>
</dbReference>
<dbReference type="InterPro" id="IPR012337">
    <property type="entry name" value="RNaseH-like_sf"/>
</dbReference>
<dbReference type="Gene3D" id="3.30.420.10">
    <property type="entry name" value="Ribonuclease H-like superfamily/Ribonuclease H"/>
    <property type="match status" value="1"/>
</dbReference>
<proteinExistence type="predicted"/>
<name>A0A3P3QZW2_9FIRM</name>
<feature type="domain" description="Exonuclease" evidence="4">
    <location>
        <begin position="11"/>
        <end position="200"/>
    </location>
</feature>
<dbReference type="CDD" id="cd06133">
    <property type="entry name" value="ERI-1_3'hExo_like"/>
    <property type="match status" value="1"/>
</dbReference>
<protein>
    <submittedName>
        <fullName evidence="5">Exonuclease domain-containing protein</fullName>
    </submittedName>
</protein>
<evidence type="ECO:0000259" key="4">
    <source>
        <dbReference type="SMART" id="SM00479"/>
    </source>
</evidence>
<evidence type="ECO:0000256" key="3">
    <source>
        <dbReference type="ARBA" id="ARBA00022839"/>
    </source>
</evidence>
<dbReference type="InterPro" id="IPR051274">
    <property type="entry name" value="3-5_Exoribonuclease"/>
</dbReference>
<keyword evidence="2" id="KW-0378">Hydrolase</keyword>
<dbReference type="GO" id="GO:0000175">
    <property type="term" value="F:3'-5'-RNA exonuclease activity"/>
    <property type="evidence" value="ECO:0007669"/>
    <property type="project" value="InterPro"/>
</dbReference>
<reference evidence="5 6" key="1">
    <citation type="submission" date="2018-11" db="EMBL/GenBank/DDBJ databases">
        <title>Genome sequencing of Lachnoanaerobaculum sp. KCOM 2030 (= ChDC B114).</title>
        <authorList>
            <person name="Kook J.-K."/>
            <person name="Park S.-N."/>
            <person name="Lim Y.K."/>
        </authorList>
    </citation>
    <scope>NUCLEOTIDE SEQUENCE [LARGE SCALE GENOMIC DNA]</scope>
    <source>
        <strain evidence="5 6">KCOM 2030</strain>
    </source>
</reference>